<organism evidence="2 3">
    <name type="scientific">Geobacillus stearothermophilus</name>
    <name type="common">Bacillus stearothermophilus</name>
    <dbReference type="NCBI Taxonomy" id="1422"/>
    <lineage>
        <taxon>Bacteria</taxon>
        <taxon>Bacillati</taxon>
        <taxon>Bacillota</taxon>
        <taxon>Bacilli</taxon>
        <taxon>Bacillales</taxon>
        <taxon>Anoxybacillaceae</taxon>
        <taxon>Geobacillus</taxon>
    </lineage>
</organism>
<keyword evidence="1" id="KW-1133">Transmembrane helix</keyword>
<accession>A0A150ML40</accession>
<dbReference type="AlphaFoldDB" id="A0A150ML40"/>
<keyword evidence="1" id="KW-0812">Transmembrane</keyword>
<reference evidence="2 3" key="1">
    <citation type="submission" date="2016-01" db="EMBL/GenBank/DDBJ databases">
        <title>Draft Genome Sequences of Seven Thermophilic Sporeformers Isolated from Foods.</title>
        <authorList>
            <person name="Berendsen E.M."/>
            <person name="Wells-Bennik M.H."/>
            <person name="Krawcyk A.O."/>
            <person name="De Jong A."/>
            <person name="Holsappel S."/>
            <person name="Eijlander R.T."/>
            <person name="Kuipers O.P."/>
        </authorList>
    </citation>
    <scope>NUCLEOTIDE SEQUENCE [LARGE SCALE GENOMIC DNA]</scope>
    <source>
        <strain evidence="2 3">B4109</strain>
    </source>
</reference>
<keyword evidence="1" id="KW-0472">Membrane</keyword>
<gene>
    <name evidence="2" type="ORF">B4109_3186</name>
</gene>
<evidence type="ECO:0000313" key="3">
    <source>
        <dbReference type="Proteomes" id="UP000075424"/>
    </source>
</evidence>
<dbReference type="EMBL" id="LQYV01000088">
    <property type="protein sequence ID" value="KYD25211.1"/>
    <property type="molecule type" value="Genomic_DNA"/>
</dbReference>
<sequence length="37" mass="4220">MGTNMFFKHNHQKQVLYSPAIILTALILFLSAQKTTI</sequence>
<name>A0A150ML40_GEOSE</name>
<feature type="transmembrane region" description="Helical" evidence="1">
    <location>
        <begin position="15"/>
        <end position="32"/>
    </location>
</feature>
<dbReference type="Proteomes" id="UP000075424">
    <property type="component" value="Unassembled WGS sequence"/>
</dbReference>
<dbReference type="PATRIC" id="fig|1422.18.peg.294"/>
<evidence type="ECO:0000313" key="2">
    <source>
        <dbReference type="EMBL" id="KYD25211.1"/>
    </source>
</evidence>
<evidence type="ECO:0000256" key="1">
    <source>
        <dbReference type="SAM" id="Phobius"/>
    </source>
</evidence>
<comment type="caution">
    <text evidence="2">The sequence shown here is derived from an EMBL/GenBank/DDBJ whole genome shotgun (WGS) entry which is preliminary data.</text>
</comment>
<proteinExistence type="predicted"/>
<protein>
    <submittedName>
        <fullName evidence="2">Uncharacterized protein</fullName>
    </submittedName>
</protein>